<feature type="transmembrane region" description="Helical" evidence="1">
    <location>
        <begin position="56"/>
        <end position="74"/>
    </location>
</feature>
<organism evidence="2 3">
    <name type="scientific">Romanomermis culicivorax</name>
    <name type="common">Nematode worm</name>
    <dbReference type="NCBI Taxonomy" id="13658"/>
    <lineage>
        <taxon>Eukaryota</taxon>
        <taxon>Metazoa</taxon>
        <taxon>Ecdysozoa</taxon>
        <taxon>Nematoda</taxon>
        <taxon>Enoplea</taxon>
        <taxon>Dorylaimia</taxon>
        <taxon>Mermithida</taxon>
        <taxon>Mermithoidea</taxon>
        <taxon>Mermithidae</taxon>
        <taxon>Romanomermis</taxon>
    </lineage>
</organism>
<sequence length="158" mass="17735">MQSAQDAQIVVPSTLTLPLVGSDPQDAVDQKQLLANPVPTIPVLFDVCALPSSAKALHMILISVLLILPFVRFLKGVRAPAQCKNVVALIFARLDQNYERAETGEIEIRVPFVNFVRRIRYVEEYSSTVLHFAVQLTIRWKKRPNVPVSMTLKQVVCR</sequence>
<evidence type="ECO:0000313" key="2">
    <source>
        <dbReference type="Proteomes" id="UP000887565"/>
    </source>
</evidence>
<keyword evidence="2" id="KW-1185">Reference proteome</keyword>
<dbReference type="Proteomes" id="UP000887565">
    <property type="component" value="Unplaced"/>
</dbReference>
<accession>A0A915L1P5</accession>
<keyword evidence="1" id="KW-0472">Membrane</keyword>
<evidence type="ECO:0000256" key="1">
    <source>
        <dbReference type="SAM" id="Phobius"/>
    </source>
</evidence>
<protein>
    <submittedName>
        <fullName evidence="3">Uncharacterized protein</fullName>
    </submittedName>
</protein>
<dbReference type="WBParaSite" id="nRc.2.0.1.t43678-RA">
    <property type="protein sequence ID" value="nRc.2.0.1.t43678-RA"/>
    <property type="gene ID" value="nRc.2.0.1.g43678"/>
</dbReference>
<dbReference type="AlphaFoldDB" id="A0A915L1P5"/>
<keyword evidence="1" id="KW-0812">Transmembrane</keyword>
<name>A0A915L1P5_ROMCU</name>
<keyword evidence="1" id="KW-1133">Transmembrane helix</keyword>
<proteinExistence type="predicted"/>
<evidence type="ECO:0000313" key="3">
    <source>
        <dbReference type="WBParaSite" id="nRc.2.0.1.t43678-RA"/>
    </source>
</evidence>
<reference evidence="3" key="1">
    <citation type="submission" date="2022-11" db="UniProtKB">
        <authorList>
            <consortium name="WormBaseParasite"/>
        </authorList>
    </citation>
    <scope>IDENTIFICATION</scope>
</reference>